<dbReference type="RefSeq" id="WP_182154552.1">
    <property type="nucleotide sequence ID" value="NZ_JACEZU010000008.1"/>
</dbReference>
<accession>A0A7W2FBQ0</accession>
<dbReference type="InterPro" id="IPR003814">
    <property type="entry name" value="FmdEsu_dom"/>
</dbReference>
<dbReference type="AlphaFoldDB" id="A0A7W2FBQ0"/>
<proteinExistence type="predicted"/>
<dbReference type="EMBL" id="JACEZU010000008">
    <property type="protein sequence ID" value="MBA5688677.1"/>
    <property type="molecule type" value="Genomic_DNA"/>
</dbReference>
<organism evidence="2 3">
    <name type="scientific">Rugamonas apoptosis</name>
    <dbReference type="NCBI Taxonomy" id="2758570"/>
    <lineage>
        <taxon>Bacteria</taxon>
        <taxon>Pseudomonadati</taxon>
        <taxon>Pseudomonadota</taxon>
        <taxon>Betaproteobacteria</taxon>
        <taxon>Burkholderiales</taxon>
        <taxon>Oxalobacteraceae</taxon>
        <taxon>Telluria group</taxon>
        <taxon>Rugamonas</taxon>
    </lineage>
</organism>
<sequence length="207" mass="21962">MRFPDFFDQAPTITVHDGLAEFLGACTDGMITYRYIDAVKLAGHSCPTVAGAYLMTRRALSALYPDGTPERGALRVRFAAAQDEGVSGVIASVVGLITGAAGSGGFKGIGGNFQRQHLLQFDAGDAGEVVFERADNGAAVRLSMQMHRVAADPGMSVLLRKILDGLATPDDKRAFATLWQGRVKRILIDHADDPDLFTVTPVAPAAT</sequence>
<evidence type="ECO:0000313" key="2">
    <source>
        <dbReference type="EMBL" id="MBA5688677.1"/>
    </source>
</evidence>
<dbReference type="Pfam" id="PF02663">
    <property type="entry name" value="FmdE"/>
    <property type="match status" value="1"/>
</dbReference>
<comment type="caution">
    <text evidence="2">The sequence shown here is derived from an EMBL/GenBank/DDBJ whole genome shotgun (WGS) entry which is preliminary data.</text>
</comment>
<dbReference type="Proteomes" id="UP000573499">
    <property type="component" value="Unassembled WGS sequence"/>
</dbReference>
<evidence type="ECO:0000259" key="1">
    <source>
        <dbReference type="Pfam" id="PF02663"/>
    </source>
</evidence>
<evidence type="ECO:0000313" key="3">
    <source>
        <dbReference type="Proteomes" id="UP000573499"/>
    </source>
</evidence>
<feature type="domain" description="Formylmethanofuran dehydrogenase subunit E" evidence="1">
    <location>
        <begin position="43"/>
        <end position="187"/>
    </location>
</feature>
<gene>
    <name evidence="2" type="ORF">H3H39_16660</name>
</gene>
<keyword evidence="3" id="KW-1185">Reference proteome</keyword>
<protein>
    <recommendedName>
        <fullName evidence="1">Formylmethanofuran dehydrogenase subunit E domain-containing protein</fullName>
    </recommendedName>
</protein>
<name>A0A7W2FBQ0_9BURK</name>
<reference evidence="2 3" key="1">
    <citation type="submission" date="2020-07" db="EMBL/GenBank/DDBJ databases">
        <title>Novel species isolated from subtropical streams in China.</title>
        <authorList>
            <person name="Lu H."/>
        </authorList>
    </citation>
    <scope>NUCLEOTIDE SEQUENCE [LARGE SCALE GENOMIC DNA]</scope>
    <source>
        <strain evidence="2 3">LX47W</strain>
    </source>
</reference>